<organism evidence="1 3">
    <name type="scientific">Didymodactylos carnosus</name>
    <dbReference type="NCBI Taxonomy" id="1234261"/>
    <lineage>
        <taxon>Eukaryota</taxon>
        <taxon>Metazoa</taxon>
        <taxon>Spiralia</taxon>
        <taxon>Gnathifera</taxon>
        <taxon>Rotifera</taxon>
        <taxon>Eurotatoria</taxon>
        <taxon>Bdelloidea</taxon>
        <taxon>Philodinida</taxon>
        <taxon>Philodinidae</taxon>
        <taxon>Didymodactylos</taxon>
    </lineage>
</organism>
<evidence type="ECO:0000313" key="1">
    <source>
        <dbReference type="EMBL" id="CAF1157195.1"/>
    </source>
</evidence>
<comment type="caution">
    <text evidence="1">The sequence shown here is derived from an EMBL/GenBank/DDBJ whole genome shotgun (WGS) entry which is preliminary data.</text>
</comment>
<name>A0A814TBD5_9BILA</name>
<dbReference type="Proteomes" id="UP000663829">
    <property type="component" value="Unassembled WGS sequence"/>
</dbReference>
<dbReference type="Proteomes" id="UP000681722">
    <property type="component" value="Unassembled WGS sequence"/>
</dbReference>
<reference evidence="1" key="1">
    <citation type="submission" date="2021-02" db="EMBL/GenBank/DDBJ databases">
        <authorList>
            <person name="Nowell W R."/>
        </authorList>
    </citation>
    <scope>NUCLEOTIDE SEQUENCE</scope>
</reference>
<accession>A0A814TBD5</accession>
<sequence length="273" mass="32340">MYSYAQRPPVRSINIFPPLIPETIPDVNVYLPQNYMEPAYRPMPFSNPYYYSSQDIYNPSCHDNRLRPTQIDTNIRRNNNREMNNDLYVDATKFTCQRQHSFPRLTKTKVQTHDFVPKLQQRKMNTQISTYNCNDIDDIDSKCVTNNLSKQRINQHYLSDECDNNEDDDDEDEDQQFLIKQHKKCVPTRIRHHVSLNHRCASVAFHSDTVPLHHSAEPYIRRRPIIKEVIPKMIMKARYDDPASVCKPSKKNKSVFDEHRTRKIKIRSLSPIF</sequence>
<evidence type="ECO:0000313" key="3">
    <source>
        <dbReference type="Proteomes" id="UP000663829"/>
    </source>
</evidence>
<dbReference type="EMBL" id="CAJOBC010007083">
    <property type="protein sequence ID" value="CAF3920649.1"/>
    <property type="molecule type" value="Genomic_DNA"/>
</dbReference>
<dbReference type="AlphaFoldDB" id="A0A814TBD5"/>
<gene>
    <name evidence="1" type="ORF">GPM918_LOCUS21489</name>
    <name evidence="2" type="ORF">SRO942_LOCUS21486</name>
</gene>
<protein>
    <submittedName>
        <fullName evidence="1">Uncharacterized protein</fullName>
    </submittedName>
</protein>
<dbReference type="EMBL" id="CAJNOQ010007084">
    <property type="protein sequence ID" value="CAF1157195.1"/>
    <property type="molecule type" value="Genomic_DNA"/>
</dbReference>
<keyword evidence="3" id="KW-1185">Reference proteome</keyword>
<proteinExistence type="predicted"/>
<evidence type="ECO:0000313" key="2">
    <source>
        <dbReference type="EMBL" id="CAF3920649.1"/>
    </source>
</evidence>